<dbReference type="PANTHER" id="PTHR47706:SF4">
    <property type="entry name" value="NMRA-LIKE DOMAIN-CONTAINING PROTEIN"/>
    <property type="match status" value="1"/>
</dbReference>
<keyword evidence="3" id="KW-0560">Oxidoreductase</keyword>
<name>A0AA37LX42_9PEZI</name>
<evidence type="ECO:0000256" key="1">
    <source>
        <dbReference type="ARBA" id="ARBA00005725"/>
    </source>
</evidence>
<reference evidence="5 6" key="1">
    <citation type="submission" date="2021-07" db="EMBL/GenBank/DDBJ databases">
        <title>Genome data of Colletotrichum spaethianum.</title>
        <authorList>
            <person name="Utami Y.D."/>
            <person name="Hiruma K."/>
        </authorList>
    </citation>
    <scope>NUCLEOTIDE SEQUENCE [LARGE SCALE GENOMIC DNA]</scope>
    <source>
        <strain evidence="5 6">MAFF 242679</strain>
    </source>
</reference>
<organism evidence="5 6">
    <name type="scientific">Colletotrichum liriopes</name>
    <dbReference type="NCBI Taxonomy" id="708192"/>
    <lineage>
        <taxon>Eukaryota</taxon>
        <taxon>Fungi</taxon>
        <taxon>Dikarya</taxon>
        <taxon>Ascomycota</taxon>
        <taxon>Pezizomycotina</taxon>
        <taxon>Sordariomycetes</taxon>
        <taxon>Hypocreomycetidae</taxon>
        <taxon>Glomerellales</taxon>
        <taxon>Glomerellaceae</taxon>
        <taxon>Colletotrichum</taxon>
        <taxon>Colletotrichum spaethianum species complex</taxon>
    </lineage>
</organism>
<gene>
    <name evidence="5" type="ORF">ColLi_10016</name>
</gene>
<comment type="caution">
    <text evidence="5">The sequence shown here is derived from an EMBL/GenBank/DDBJ whole genome shotgun (WGS) entry which is preliminary data.</text>
</comment>
<dbReference type="PANTHER" id="PTHR47706">
    <property type="entry name" value="NMRA-LIKE FAMILY PROTEIN"/>
    <property type="match status" value="1"/>
</dbReference>
<dbReference type="AlphaFoldDB" id="A0AA37LX42"/>
<evidence type="ECO:0000256" key="3">
    <source>
        <dbReference type="ARBA" id="ARBA00023002"/>
    </source>
</evidence>
<proteinExistence type="inferred from homology"/>
<comment type="similarity">
    <text evidence="1">Belongs to the NmrA-type oxidoreductase family. Isoflavone reductase subfamily.</text>
</comment>
<sequence length="114" mass="12333">MVVVAVAGGTGGLGKTVIEQLLVSGKHEILVFSRKAPTEQTNDGIKLILVDYSNVASLVETLDSNNVETVISTIGLHTEETEKAQLNLIQAAKQSKFTKRFMPSEFGLINTPEY</sequence>
<dbReference type="Proteomes" id="UP001055172">
    <property type="component" value="Unassembled WGS sequence"/>
</dbReference>
<evidence type="ECO:0000256" key="2">
    <source>
        <dbReference type="ARBA" id="ARBA00022857"/>
    </source>
</evidence>
<dbReference type="SUPFAM" id="SSF51735">
    <property type="entry name" value="NAD(P)-binding Rossmann-fold domains"/>
    <property type="match status" value="1"/>
</dbReference>
<accession>A0AA37LX42</accession>
<evidence type="ECO:0000259" key="4">
    <source>
        <dbReference type="Pfam" id="PF05368"/>
    </source>
</evidence>
<protein>
    <submittedName>
        <fullName evidence="5">Oxidoreductase swnN</fullName>
    </submittedName>
</protein>
<dbReference type="Pfam" id="PF05368">
    <property type="entry name" value="NmrA"/>
    <property type="match status" value="1"/>
</dbReference>
<keyword evidence="2" id="KW-0521">NADP</keyword>
<feature type="domain" description="NmrA-like" evidence="4">
    <location>
        <begin position="4"/>
        <end position="110"/>
    </location>
</feature>
<keyword evidence="6" id="KW-1185">Reference proteome</keyword>
<dbReference type="Gene3D" id="3.40.50.720">
    <property type="entry name" value="NAD(P)-binding Rossmann-like Domain"/>
    <property type="match status" value="1"/>
</dbReference>
<evidence type="ECO:0000313" key="6">
    <source>
        <dbReference type="Proteomes" id="UP001055172"/>
    </source>
</evidence>
<dbReference type="InterPro" id="IPR036291">
    <property type="entry name" value="NAD(P)-bd_dom_sf"/>
</dbReference>
<dbReference type="GO" id="GO:0016491">
    <property type="term" value="F:oxidoreductase activity"/>
    <property type="evidence" value="ECO:0007669"/>
    <property type="project" value="UniProtKB-KW"/>
</dbReference>
<dbReference type="EMBL" id="BPPX01000025">
    <property type="protein sequence ID" value="GJC87178.1"/>
    <property type="molecule type" value="Genomic_DNA"/>
</dbReference>
<dbReference type="InterPro" id="IPR008030">
    <property type="entry name" value="NmrA-like"/>
</dbReference>
<evidence type="ECO:0000313" key="5">
    <source>
        <dbReference type="EMBL" id="GJC87178.1"/>
    </source>
</evidence>
<dbReference type="InterPro" id="IPR051609">
    <property type="entry name" value="NmrA/Isoflavone_reductase-like"/>
</dbReference>